<accession>A0A182FB93</accession>
<dbReference type="VEuPathDB" id="VectorBase:AALB017442"/>
<dbReference type="AlphaFoldDB" id="A0A182FB93"/>
<dbReference type="EnsemblMetazoa" id="AALB003776-RA">
    <property type="protein sequence ID" value="AALB003776-PA"/>
    <property type="gene ID" value="AALB003776"/>
</dbReference>
<keyword evidence="2" id="KW-1185">Reference proteome</keyword>
<organism evidence="1 2">
    <name type="scientific">Anopheles albimanus</name>
    <name type="common">New world malaria mosquito</name>
    <dbReference type="NCBI Taxonomy" id="7167"/>
    <lineage>
        <taxon>Eukaryota</taxon>
        <taxon>Metazoa</taxon>
        <taxon>Ecdysozoa</taxon>
        <taxon>Arthropoda</taxon>
        <taxon>Hexapoda</taxon>
        <taxon>Insecta</taxon>
        <taxon>Pterygota</taxon>
        <taxon>Neoptera</taxon>
        <taxon>Endopterygota</taxon>
        <taxon>Diptera</taxon>
        <taxon>Nematocera</taxon>
        <taxon>Culicoidea</taxon>
        <taxon>Culicidae</taxon>
        <taxon>Anophelinae</taxon>
        <taxon>Anopheles</taxon>
    </lineage>
</organism>
<dbReference type="STRING" id="7167.A0A182FB93"/>
<name>A0A182FB93_ANOAL</name>
<proteinExistence type="predicted"/>
<evidence type="ECO:0000313" key="1">
    <source>
        <dbReference type="EnsemblMetazoa" id="AALB003776-PA"/>
    </source>
</evidence>
<reference evidence="1 2" key="1">
    <citation type="journal article" date="2017" name="G3 (Bethesda)">
        <title>The Physical Genome Mapping of Anopheles albimanus Corrected Scaffold Misassemblies and Identified Interarm Rearrangements in Genus Anopheles.</title>
        <authorList>
            <person name="Artemov G.N."/>
            <person name="Peery A.N."/>
            <person name="Jiang X."/>
            <person name="Tu Z."/>
            <person name="Stegniy V.N."/>
            <person name="Sharakhova M.V."/>
            <person name="Sharakhov I.V."/>
        </authorList>
    </citation>
    <scope>NUCLEOTIDE SEQUENCE [LARGE SCALE GENOMIC DNA]</scope>
    <source>
        <strain evidence="1 2">ALBI9_A</strain>
    </source>
</reference>
<sequence>MVVAGRRTEQDHTKLFINKSWTGYGRRSVTVDGRVDDEDQEDEDLRTLSVPPSYIYGTPYLGSAGGSTGAGTASGLVPIPATQLSHAAAIAAATSQFYEYQQPQRPTQANIVPDSTHIRTDLEHQLEQPPLQHSIWQRPIHTRRCLRQEQQQLRPLRRLARAFLGWLQLNHTNGLLTSKPPNKELTFYHTNNKPADETQLTSVYDRKLLELYYLVQIVRSYRRPAYQEPTVVLSNLIDRLTKEELREQLERMLVGVDGFEEIFNIGLHQTDSDERDPVKEQLANDFRLLFPIVVRTLTGLRDADDGAGFGKSLTDNEVHSKIQEALNDFRNLLMSAEQWEDSASVFEELNLQQKLTLDIVPPEAVNNIDEKKTVLEETVLVTEMPVASNKLIVNDYDLDVNYPEDNTSELGLPMAVSVKDPEILAIIPVIVEQLRQDNITAEEEETLAGVFAELWPLMKAEAYCLRHAE</sequence>
<reference evidence="1" key="2">
    <citation type="submission" date="2022-08" db="UniProtKB">
        <authorList>
            <consortium name="EnsemblMetazoa"/>
        </authorList>
    </citation>
    <scope>IDENTIFICATION</scope>
    <source>
        <strain evidence="1">STECLA/ALBI9_A</strain>
    </source>
</reference>
<evidence type="ECO:0000313" key="2">
    <source>
        <dbReference type="Proteomes" id="UP000069272"/>
    </source>
</evidence>
<protein>
    <submittedName>
        <fullName evidence="1">Uncharacterized protein</fullName>
    </submittedName>
</protein>
<dbReference type="Proteomes" id="UP000069272">
    <property type="component" value="Chromosome 3R"/>
</dbReference>